<sequence length="912" mass="104197">MSGDLSANTSSAGDTSTTVGEFEEELVSNDLFLSYFNAFLRLPIFSQKLSYGRLSGAFQPVQTSEMQTPEYGLSDQERENIIQWAKSERYVPFKRSDYFRELKLCRLLRCPTEFIPGGNELLASKLFGDLFHSGNTSAIRGLAGVSRQSSFAQDTESMEECSEMTEDSDLTGGSDVSHGTFSEEEQSLDDLWKPYENAVNRRQLMRNGLRSDDAGGRLLTPHLHNEGKVQEDEARKRDHTYGKYFKISGNYYDSKRYSLAREAKLVSEDVVLRRQTMPGFPKQKFSPVQESRLSGKANNMLEYASSVGSMEKSRRMSDPVLAQRSTSSEKHRRSPEDPQTDDANYLERAECWVQRKEAEKSTSDSWVSATESELVQQLESFQQRQHIPFQRLKELLLSSVQSNDSGPAECWALRLCVDAQLYPVNEPPATPYICSKPVNSTKQRTVILQVEKNTYQDRDARWSGNLKRNLKSIFSDNESCCEDVRIGNRSYLDAIFTFFQKYWITADPCYSEGACHRINLVDFWLDCEETTMSVARLEISERLRTKFQLLRELEDRYILKLTPKVRRHLELAIDTLSNEIVKNCQNAENHLTQRIGELMFERVQYDSLRRLRSYWLPSWILHWESRLKRCQFLPSGHGGCQLFYIPPKRFKTLRSGLQEGGFNDSLVGFSYEDINGLPDEKKEEQEWDKEVCERILAKALSGTGLFGVKESRKVLKQSRTNRAYLTATSTLDLIPESQDGGLLNEYTPKICDVDTKKEVFDEIPLGSSVSWESAELFEYMNVSSSAKQRRETVYDPKNNLPESGTLQTSYEKQKSSKEKQITAQESRAFRILLMDSAAGVVSCNTYKNKYNAECGARQKGELIGCESPLVKVRTAVTCFLRSIVATRVPYCPWTCGGRLTSCSLRAREFCVR</sequence>
<feature type="region of interest" description="Disordered" evidence="1">
    <location>
        <begin position="306"/>
        <end position="345"/>
    </location>
</feature>
<feature type="region of interest" description="Disordered" evidence="1">
    <location>
        <begin position="150"/>
        <end position="180"/>
    </location>
</feature>
<gene>
    <name evidence="2" type="ORF">CLF_107667</name>
</gene>
<keyword evidence="3" id="KW-1185">Reference proteome</keyword>
<reference key="2">
    <citation type="submission" date="2011-10" db="EMBL/GenBank/DDBJ databases">
        <title>The genome and transcriptome sequence of Clonorchis sinensis provide insights into the carcinogenic liver fluke.</title>
        <authorList>
            <person name="Wang X."/>
            <person name="Huang Y."/>
            <person name="Chen W."/>
            <person name="Liu H."/>
            <person name="Guo L."/>
            <person name="Chen Y."/>
            <person name="Luo F."/>
            <person name="Zhou W."/>
            <person name="Sun J."/>
            <person name="Mao Q."/>
            <person name="Liang P."/>
            <person name="Zhou C."/>
            <person name="Tian Y."/>
            <person name="Men J."/>
            <person name="Lv X."/>
            <person name="Huang L."/>
            <person name="Zhou J."/>
            <person name="Hu Y."/>
            <person name="Li R."/>
            <person name="Zhang F."/>
            <person name="Lei H."/>
            <person name="Li X."/>
            <person name="Hu X."/>
            <person name="Liang C."/>
            <person name="Xu J."/>
            <person name="Wu Z."/>
            <person name="Yu X."/>
        </authorList>
    </citation>
    <scope>NUCLEOTIDE SEQUENCE</scope>
    <source>
        <strain>Henan</strain>
    </source>
</reference>
<dbReference type="GO" id="GO:0001965">
    <property type="term" value="F:G-protein alpha-subunit binding"/>
    <property type="evidence" value="ECO:0007669"/>
    <property type="project" value="InterPro"/>
</dbReference>
<proteinExistence type="predicted"/>
<name>G7YQX2_CLOSI</name>
<feature type="region of interest" description="Disordered" evidence="1">
    <location>
        <begin position="790"/>
        <end position="819"/>
    </location>
</feature>
<dbReference type="GO" id="GO:0005737">
    <property type="term" value="C:cytoplasm"/>
    <property type="evidence" value="ECO:0007669"/>
    <property type="project" value="TreeGrafter"/>
</dbReference>
<dbReference type="Proteomes" id="UP000008909">
    <property type="component" value="Unassembled WGS sequence"/>
</dbReference>
<evidence type="ECO:0000313" key="3">
    <source>
        <dbReference type="Proteomes" id="UP000008909"/>
    </source>
</evidence>
<dbReference type="GO" id="GO:0005634">
    <property type="term" value="C:nucleus"/>
    <property type="evidence" value="ECO:0007669"/>
    <property type="project" value="TreeGrafter"/>
</dbReference>
<organism evidence="2 3">
    <name type="scientific">Clonorchis sinensis</name>
    <name type="common">Chinese liver fluke</name>
    <dbReference type="NCBI Taxonomy" id="79923"/>
    <lineage>
        <taxon>Eukaryota</taxon>
        <taxon>Metazoa</taxon>
        <taxon>Spiralia</taxon>
        <taxon>Lophotrochozoa</taxon>
        <taxon>Platyhelminthes</taxon>
        <taxon>Trematoda</taxon>
        <taxon>Digenea</taxon>
        <taxon>Opisthorchiida</taxon>
        <taxon>Opisthorchiata</taxon>
        <taxon>Opisthorchiidae</taxon>
        <taxon>Clonorchis</taxon>
    </lineage>
</organism>
<dbReference type="EMBL" id="DF144000">
    <property type="protein sequence ID" value="GAA55352.1"/>
    <property type="molecule type" value="Genomic_DNA"/>
</dbReference>
<feature type="compositionally biased region" description="Acidic residues" evidence="1">
    <location>
        <begin position="156"/>
        <end position="169"/>
    </location>
</feature>
<protein>
    <submittedName>
        <fullName evidence="2">Uncharacterized protein</fullName>
    </submittedName>
</protein>
<dbReference type="GO" id="GO:0009966">
    <property type="term" value="P:regulation of signal transduction"/>
    <property type="evidence" value="ECO:0007669"/>
    <property type="project" value="InterPro"/>
</dbReference>
<accession>G7YQX2</accession>
<evidence type="ECO:0000313" key="2">
    <source>
        <dbReference type="EMBL" id="GAA55352.1"/>
    </source>
</evidence>
<dbReference type="AlphaFoldDB" id="G7YQX2"/>
<dbReference type="PANTHER" id="PTHR46583:SF1">
    <property type="entry name" value="REGULATOR OF G-PROTEIN SIGNALING 22"/>
    <property type="match status" value="1"/>
</dbReference>
<dbReference type="InterPro" id="IPR042651">
    <property type="entry name" value="Rgs22"/>
</dbReference>
<reference evidence="2" key="1">
    <citation type="journal article" date="2011" name="Genome Biol.">
        <title>The draft genome of the carcinogenic human liver fluke Clonorchis sinensis.</title>
        <authorList>
            <person name="Wang X."/>
            <person name="Chen W."/>
            <person name="Huang Y."/>
            <person name="Sun J."/>
            <person name="Men J."/>
            <person name="Liu H."/>
            <person name="Luo F."/>
            <person name="Guo L."/>
            <person name="Lv X."/>
            <person name="Deng C."/>
            <person name="Zhou C."/>
            <person name="Fan Y."/>
            <person name="Li X."/>
            <person name="Huang L."/>
            <person name="Hu Y."/>
            <person name="Liang C."/>
            <person name="Hu X."/>
            <person name="Xu J."/>
            <person name="Yu X."/>
        </authorList>
    </citation>
    <scope>NUCLEOTIDE SEQUENCE [LARGE SCALE GENOMIC DNA]</scope>
    <source>
        <strain evidence="2">Henan</strain>
    </source>
</reference>
<dbReference type="PANTHER" id="PTHR46583">
    <property type="entry name" value="REGULATOR OF G-PROTEIN SIGNALING 22"/>
    <property type="match status" value="1"/>
</dbReference>
<feature type="compositionally biased region" description="Polar residues" evidence="1">
    <location>
        <begin position="800"/>
        <end position="810"/>
    </location>
</feature>
<evidence type="ECO:0000256" key="1">
    <source>
        <dbReference type="SAM" id="MobiDB-lite"/>
    </source>
</evidence>